<name>A0A7Y7XUF5_9PSED</name>
<dbReference type="PANTHER" id="PTHR37841">
    <property type="entry name" value="GLR2918 PROTEIN"/>
    <property type="match status" value="1"/>
</dbReference>
<evidence type="ECO:0000313" key="2">
    <source>
        <dbReference type="EMBL" id="NWC12504.1"/>
    </source>
</evidence>
<evidence type="ECO:0000256" key="1">
    <source>
        <dbReference type="SAM" id="MobiDB-lite"/>
    </source>
</evidence>
<accession>A0A7Y7XUF5</accession>
<evidence type="ECO:0000313" key="3">
    <source>
        <dbReference type="Proteomes" id="UP000517547"/>
    </source>
</evidence>
<dbReference type="RefSeq" id="WP_017127956.1">
    <property type="nucleotide sequence ID" value="NZ_JACAQE010000001.1"/>
</dbReference>
<proteinExistence type="predicted"/>
<dbReference type="EMBL" id="JACAQE010000001">
    <property type="protein sequence ID" value="NWC12504.1"/>
    <property type="molecule type" value="Genomic_DNA"/>
</dbReference>
<dbReference type="PANTHER" id="PTHR37841:SF1">
    <property type="entry name" value="DUF3298 DOMAIN-CONTAINING PROTEIN"/>
    <property type="match status" value="1"/>
</dbReference>
<protein>
    <submittedName>
        <fullName evidence="2">WG repeat-containing protein</fullName>
    </submittedName>
</protein>
<dbReference type="InterPro" id="IPR032774">
    <property type="entry name" value="WG_beta_rep"/>
</dbReference>
<dbReference type="Pfam" id="PF14903">
    <property type="entry name" value="WG_beta_rep"/>
    <property type="match status" value="3"/>
</dbReference>
<sequence length="719" mass="80370">MHKKNIRIAALSALVVALLAAGGSYYLVQSHDRPTIISGEEYGAEDMNEGDIDDLASLSLPEARKRLNYLITVMRSTLNAQAMIEGLDLQISPATGDTPPTELQYDPPFQPFATPEVEQALANFKDTPRVIQKIGTAGSLVRLDTSPLDDFWQRAAPPEQRLEEQYQIDRVYFRDGSEQAFADIVNPSETAALKESGRPSDAALTVNKPLDKLKVTVTYPSYPSVRKIVLDKDHPKAGFGNGEQYQLSAISDKSVSLLLSPPKDTSLVVQAYGANPDKPLHNTGSSSHTLPSEEAKTNLKKYYEELVTVRKHFDQYPDSKSLQQHLEQFVQALPDSKDSHSNVQAEYHFEDTPQRVTLYVLAPAVQRTASLELLNSTPVQSHYIAYDDKTRRAGFVDASGKWLIKPRFLRIEALSEPGIYSMVVSEKPVDDDTVELLSKYFYLLPGTDTLKQLPFEVIEQSLKDDLLLVERESNGPYGVYDLKKQQFTIPMKFVSPQVSGDIFIARLGDKTYEFQPRYGAYTLAGKEILPPRYSNATQHGDFIYTSSADRHLDEVFDLTGKKINPEGFNVIGTFEGEQPLLVQNLKSKQFAFINSRGERLPFNLPYDDVQPFSNGMAIVVKDSKRGAIDLQGKLQIPLAYKSIYTFQKNLAAAEPEQGFDGLVLIDRQNRVVKELGYFSQGKVSANSNDAQYTVYDPKNDAQRLVFDADGNQLESYTVE</sequence>
<feature type="region of interest" description="Disordered" evidence="1">
    <location>
        <begin position="276"/>
        <end position="295"/>
    </location>
</feature>
<gene>
    <name evidence="2" type="ORF">HX845_02505</name>
</gene>
<organism evidence="2 3">
    <name type="scientific">Pseudomonas gingeri</name>
    <dbReference type="NCBI Taxonomy" id="117681"/>
    <lineage>
        <taxon>Bacteria</taxon>
        <taxon>Pseudomonadati</taxon>
        <taxon>Pseudomonadota</taxon>
        <taxon>Gammaproteobacteria</taxon>
        <taxon>Pseudomonadales</taxon>
        <taxon>Pseudomonadaceae</taxon>
        <taxon>Pseudomonas</taxon>
    </lineage>
</organism>
<reference evidence="2 3" key="1">
    <citation type="submission" date="2020-04" db="EMBL/GenBank/DDBJ databases">
        <title>Molecular characterization of pseudomonads from Agaricus bisporus reveal novel blotch 2 pathogens in Western Europe.</title>
        <authorList>
            <person name="Taparia T."/>
            <person name="Krijger M."/>
            <person name="Haynes E."/>
            <person name="Elpinstone J.G."/>
            <person name="Noble R."/>
            <person name="Van Der Wolf J."/>
        </authorList>
    </citation>
    <scope>NUCLEOTIDE SEQUENCE [LARGE SCALE GENOMIC DNA]</scope>
    <source>
        <strain evidence="2 3">IPO3738</strain>
    </source>
</reference>
<dbReference type="Proteomes" id="UP000517547">
    <property type="component" value="Unassembled WGS sequence"/>
</dbReference>
<dbReference type="AlphaFoldDB" id="A0A7Y7XUF5"/>
<comment type="caution">
    <text evidence="2">The sequence shown here is derived from an EMBL/GenBank/DDBJ whole genome shotgun (WGS) entry which is preliminary data.</text>
</comment>